<evidence type="ECO:0000313" key="3">
    <source>
        <dbReference type="Proteomes" id="UP000095287"/>
    </source>
</evidence>
<feature type="region of interest" description="Disordered" evidence="1">
    <location>
        <begin position="83"/>
        <end position="221"/>
    </location>
</feature>
<protein>
    <submittedName>
        <fullName evidence="4">DUF4005 domain-containing protein</fullName>
    </submittedName>
</protein>
<sequence>MGLLDVALIAVIGFIIWLWFVFVNLELFFIRMFLFRYQLKKKEDGKFVEKLQAVFTELVAIVTSKNKKNKDATEVNRSFVAEPTQRDDIVEQTENKTDTVSVSPVAPPAAEKATTPPVSESAPPPANTPQPLSSASKTSLRTAISADSVSNRKATASFRGNEKAEVNSEYERRVPRGISEERLGVVKSKGTPKTNSDKDNARTNPDGVRSRYVKRDLSVRN</sequence>
<keyword evidence="2" id="KW-1133">Transmembrane helix</keyword>
<feature type="transmembrane region" description="Helical" evidence="2">
    <location>
        <begin position="6"/>
        <end position="34"/>
    </location>
</feature>
<feature type="compositionally biased region" description="Low complexity" evidence="1">
    <location>
        <begin position="108"/>
        <end position="118"/>
    </location>
</feature>
<dbReference type="Proteomes" id="UP000095287">
    <property type="component" value="Unplaced"/>
</dbReference>
<evidence type="ECO:0000313" key="4">
    <source>
        <dbReference type="WBParaSite" id="L893_g23465.t1"/>
    </source>
</evidence>
<proteinExistence type="predicted"/>
<feature type="compositionally biased region" description="Polar residues" evidence="1">
    <location>
        <begin position="129"/>
        <end position="154"/>
    </location>
</feature>
<organism evidence="3 4">
    <name type="scientific">Steinernema glaseri</name>
    <dbReference type="NCBI Taxonomy" id="37863"/>
    <lineage>
        <taxon>Eukaryota</taxon>
        <taxon>Metazoa</taxon>
        <taxon>Ecdysozoa</taxon>
        <taxon>Nematoda</taxon>
        <taxon>Chromadorea</taxon>
        <taxon>Rhabditida</taxon>
        <taxon>Tylenchina</taxon>
        <taxon>Panagrolaimomorpha</taxon>
        <taxon>Strongyloidoidea</taxon>
        <taxon>Steinernematidae</taxon>
        <taxon>Steinernema</taxon>
    </lineage>
</organism>
<reference evidence="4" key="1">
    <citation type="submission" date="2016-11" db="UniProtKB">
        <authorList>
            <consortium name="WormBaseParasite"/>
        </authorList>
    </citation>
    <scope>IDENTIFICATION</scope>
</reference>
<feature type="compositionally biased region" description="Basic and acidic residues" evidence="1">
    <location>
        <begin position="160"/>
        <end position="184"/>
    </location>
</feature>
<feature type="compositionally biased region" description="Basic and acidic residues" evidence="1">
    <location>
        <begin position="84"/>
        <end position="97"/>
    </location>
</feature>
<keyword evidence="3" id="KW-1185">Reference proteome</keyword>
<accession>A0A1I7Z6X2</accession>
<keyword evidence="2" id="KW-0472">Membrane</keyword>
<keyword evidence="2" id="KW-0812">Transmembrane</keyword>
<name>A0A1I7Z6X2_9BILA</name>
<dbReference type="AlphaFoldDB" id="A0A1I7Z6X2"/>
<dbReference type="WBParaSite" id="L893_g23465.t1">
    <property type="protein sequence ID" value="L893_g23465.t1"/>
    <property type="gene ID" value="L893_g23465"/>
</dbReference>
<evidence type="ECO:0000256" key="1">
    <source>
        <dbReference type="SAM" id="MobiDB-lite"/>
    </source>
</evidence>
<evidence type="ECO:0000256" key="2">
    <source>
        <dbReference type="SAM" id="Phobius"/>
    </source>
</evidence>